<dbReference type="eggNOG" id="COG1645">
    <property type="taxonomic scope" value="Bacteria"/>
</dbReference>
<protein>
    <recommendedName>
        <fullName evidence="4">TFIIB-type zinc ribbon-containing protein</fullName>
    </recommendedName>
</protein>
<dbReference type="KEGG" id="jde:Jden_1614"/>
<sequence>MREQSRQEADTGYAPGEEPAIDYEEHDGPAVIHTDSAVKDGLNKCERCGSTEISLNVAKGTLRCHYCRHEWQEASAVEEFDLDTPISALDGITIGSGSAALVPGTDEVVSFKCSACGAEVVIDTEHAMQARCHWCRNTLSMNQQIPNGAVPDAVLPFSLPKDEAVGRISKFANSRKFFAHRKFLAEFTPENVIGVYLPYLIVDVNASMSLQGMGEHKLRQYTVGSDDNKRTVYDADVYQVARQFDLYVDDLTIESSSDKLNIDTSHNTNNIINTIMPFDTKNIVRFDANYLSGFSSQRRDTNVDNVSDIVLRQTRDIGRHQMLPTLRHYDRGVRWEQEGFEVKGQRWVSAYLPVWLYSYYEEKRNGKKLLHYIAVNGRTGETMGSIPINNRRLLIASAIAQVFGTIAAVLFL</sequence>
<gene>
    <name evidence="2" type="ordered locus">Jden_1614</name>
</gene>
<dbReference type="HOGENOM" id="CLU_040019_0_0_11"/>
<dbReference type="EMBL" id="CP001706">
    <property type="protein sequence ID" value="ACV09262.1"/>
    <property type="molecule type" value="Genomic_DNA"/>
</dbReference>
<dbReference type="AlphaFoldDB" id="C7R5I9"/>
<evidence type="ECO:0000256" key="1">
    <source>
        <dbReference type="SAM" id="MobiDB-lite"/>
    </source>
</evidence>
<keyword evidence="3" id="KW-1185">Reference proteome</keyword>
<reference evidence="2 3" key="1">
    <citation type="journal article" date="2009" name="Stand. Genomic Sci.">
        <title>Complete genome sequence of Jonesia denitrificans type strain (Prevot 55134).</title>
        <authorList>
            <person name="Pukall R."/>
            <person name="Gehrich-Schroter G."/>
            <person name="Lapidus A."/>
            <person name="Nolan M."/>
            <person name="Glavina Del Rio T."/>
            <person name="Lucas S."/>
            <person name="Chen F."/>
            <person name="Tice H."/>
            <person name="Pitluck S."/>
            <person name="Cheng J.F."/>
            <person name="Copeland A."/>
            <person name="Saunders E."/>
            <person name="Brettin T."/>
            <person name="Detter J.C."/>
            <person name="Bruce D."/>
            <person name="Goodwin L."/>
            <person name="Pati A."/>
            <person name="Ivanova N."/>
            <person name="Mavromatis K."/>
            <person name="Ovchinnikova G."/>
            <person name="Chen A."/>
            <person name="Palaniappan K."/>
            <person name="Land M."/>
            <person name="Hauser L."/>
            <person name="Chang Y.J."/>
            <person name="Jeffries C.D."/>
            <person name="Chain P."/>
            <person name="Goker M."/>
            <person name="Bristow J."/>
            <person name="Eisen J.A."/>
            <person name="Markowitz V."/>
            <person name="Hugenholtz P."/>
            <person name="Kyrpides N.C."/>
            <person name="Klenk H.P."/>
            <person name="Han C."/>
        </authorList>
    </citation>
    <scope>NUCLEOTIDE SEQUENCE [LARGE SCALE GENOMIC DNA]</scope>
    <source>
        <strain evidence="3">ATCC 14870 / DSM 20603 / BCRC 15368 / CIP 55.134 / JCM 11481 / NBRC 15587 / NCTC 10816 / Prevot 55134</strain>
    </source>
</reference>
<feature type="region of interest" description="Disordered" evidence="1">
    <location>
        <begin position="1"/>
        <end position="21"/>
    </location>
</feature>
<accession>C7R5I9</accession>
<organism evidence="2 3">
    <name type="scientific">Jonesia denitrificans (strain ATCC 14870 / DSM 20603 / BCRC 15368 / CIP 55.134 / JCM 11481 / NBRC 15587 / NCTC 10816 / Prevot 55134)</name>
    <name type="common">Listeria denitrificans</name>
    <dbReference type="NCBI Taxonomy" id="471856"/>
    <lineage>
        <taxon>Bacteria</taxon>
        <taxon>Bacillati</taxon>
        <taxon>Actinomycetota</taxon>
        <taxon>Actinomycetes</taxon>
        <taxon>Micrococcales</taxon>
        <taxon>Jonesiaceae</taxon>
        <taxon>Jonesia</taxon>
    </lineage>
</organism>
<evidence type="ECO:0000313" key="2">
    <source>
        <dbReference type="EMBL" id="ACV09262.1"/>
    </source>
</evidence>
<name>C7R5I9_JONDD</name>
<evidence type="ECO:0008006" key="4">
    <source>
        <dbReference type="Google" id="ProtNLM"/>
    </source>
</evidence>
<proteinExistence type="predicted"/>
<dbReference type="Proteomes" id="UP000000628">
    <property type="component" value="Chromosome"/>
</dbReference>
<dbReference type="PANTHER" id="PTHR37826:SF3">
    <property type="entry name" value="J DOMAIN-CONTAINING PROTEIN"/>
    <property type="match status" value="1"/>
</dbReference>
<dbReference type="PANTHER" id="PTHR37826">
    <property type="entry name" value="FLOTILLIN BAND_7_5 DOMAIN PROTEIN"/>
    <property type="match status" value="1"/>
</dbReference>
<dbReference type="STRING" id="471856.Jden_1614"/>
<evidence type="ECO:0000313" key="3">
    <source>
        <dbReference type="Proteomes" id="UP000000628"/>
    </source>
</evidence>